<keyword evidence="2" id="KW-0732">Signal</keyword>
<feature type="signal peptide" evidence="2">
    <location>
        <begin position="1"/>
        <end position="24"/>
    </location>
</feature>
<evidence type="ECO:0000256" key="2">
    <source>
        <dbReference type="SAM" id="SignalP"/>
    </source>
</evidence>
<comment type="caution">
    <text evidence="3">The sequence shown here is derived from an EMBL/GenBank/DDBJ whole genome shotgun (WGS) entry which is preliminary data.</text>
</comment>
<reference evidence="3 4" key="1">
    <citation type="journal article" date="2017" name="Front. Microbiol.">
        <title>Double-Face Meets the Bacterial World: The Opportunistic Pathogen Stenotrophomonas maltophilia.</title>
        <authorList>
            <person name="Lira F."/>
            <person name="Berg G."/>
            <person name="Martinez J.L."/>
        </authorList>
    </citation>
    <scope>NUCLEOTIDE SEQUENCE [LARGE SCALE GENOMIC DNA]</scope>
    <source>
        <strain evidence="3 4">EA1</strain>
    </source>
</reference>
<feature type="chain" id="PRO_5014465829" description="Lipoprotein" evidence="2">
    <location>
        <begin position="25"/>
        <end position="288"/>
    </location>
</feature>
<proteinExistence type="predicted"/>
<sequence>MHVMSPSRCLMLALAVVLSAGACARPLSTGQERNPAMSGAAQTGRTINGHTYTDAPVDVKLGPNTFRIPANYLHSQIAQWPGGGVTLVIEWPDMKPTPPGARANPRTNDFRKEIPIRINYVDRVPVETLLSRLSSNEAITEEGSVEREDPRDRLDQRVAQPETLGLTPYAIDEAKMVLYAKKYEARYGKPPVRNPAFERDWYVARDVAGNLISFIKCDSAKFLGDGVRLTQDQVISLEDPVAAGCVHYFVDISDSLSISLNYKRAFLADWKRMEDAVWDVLARSRVRQ</sequence>
<accession>A0A2J0U4Z9</accession>
<evidence type="ECO:0008006" key="5">
    <source>
        <dbReference type="Google" id="ProtNLM"/>
    </source>
</evidence>
<evidence type="ECO:0000313" key="4">
    <source>
        <dbReference type="Proteomes" id="UP000230167"/>
    </source>
</evidence>
<protein>
    <recommendedName>
        <fullName evidence="5">Lipoprotein</fullName>
    </recommendedName>
</protein>
<gene>
    <name evidence="3" type="ORF">B9Y64_20995</name>
</gene>
<feature type="region of interest" description="Disordered" evidence="1">
    <location>
        <begin position="28"/>
        <end position="51"/>
    </location>
</feature>
<feature type="compositionally biased region" description="Polar residues" evidence="1">
    <location>
        <begin position="40"/>
        <end position="51"/>
    </location>
</feature>
<evidence type="ECO:0000313" key="3">
    <source>
        <dbReference type="EMBL" id="PJL24042.1"/>
    </source>
</evidence>
<dbReference type="InterPro" id="IPR049732">
    <property type="entry name" value="Smlt3025-like"/>
</dbReference>
<dbReference type="Proteomes" id="UP000230167">
    <property type="component" value="Unassembled WGS sequence"/>
</dbReference>
<dbReference type="RefSeq" id="WP_100442310.1">
    <property type="nucleotide sequence ID" value="NZ_CBCPIZ010000028.1"/>
</dbReference>
<organism evidence="3 4">
    <name type="scientific">Stenotrophomonas maltophilia</name>
    <name type="common">Pseudomonas maltophilia</name>
    <name type="synonym">Xanthomonas maltophilia</name>
    <dbReference type="NCBI Taxonomy" id="40324"/>
    <lineage>
        <taxon>Bacteria</taxon>
        <taxon>Pseudomonadati</taxon>
        <taxon>Pseudomonadota</taxon>
        <taxon>Gammaproteobacteria</taxon>
        <taxon>Lysobacterales</taxon>
        <taxon>Lysobacteraceae</taxon>
        <taxon>Stenotrophomonas</taxon>
        <taxon>Stenotrophomonas maltophilia group</taxon>
    </lineage>
</organism>
<dbReference type="AlphaFoldDB" id="A0A2J0U4Z9"/>
<dbReference type="EMBL" id="NEQV01000009">
    <property type="protein sequence ID" value="PJL24042.1"/>
    <property type="molecule type" value="Genomic_DNA"/>
</dbReference>
<name>A0A2J0U4Z9_STEMA</name>
<evidence type="ECO:0000256" key="1">
    <source>
        <dbReference type="SAM" id="MobiDB-lite"/>
    </source>
</evidence>
<dbReference type="OrthoDB" id="6822162at2"/>
<dbReference type="CDD" id="cd20897">
    <property type="entry name" value="Smlt3025-like"/>
    <property type="match status" value="1"/>
</dbReference>